<organism evidence="3">
    <name type="scientific">Streptomyces sp. R02</name>
    <dbReference type="NCBI Taxonomy" id="3238623"/>
    <lineage>
        <taxon>Bacteria</taxon>
        <taxon>Bacillati</taxon>
        <taxon>Actinomycetota</taxon>
        <taxon>Actinomycetes</taxon>
        <taxon>Kitasatosporales</taxon>
        <taxon>Streptomycetaceae</taxon>
        <taxon>Streptomyces</taxon>
    </lineage>
</organism>
<evidence type="ECO:0000313" key="3">
    <source>
        <dbReference type="EMBL" id="XDP95374.1"/>
    </source>
</evidence>
<accession>A0AB39LN68</accession>
<dbReference type="InterPro" id="IPR050570">
    <property type="entry name" value="Cell_wall_metabolism_enzyme"/>
</dbReference>
<dbReference type="PANTHER" id="PTHR21666:SF270">
    <property type="entry name" value="MUREIN HYDROLASE ACTIVATOR ENVC"/>
    <property type="match status" value="1"/>
</dbReference>
<dbReference type="CDD" id="cd12797">
    <property type="entry name" value="M23_peptidase"/>
    <property type="match status" value="1"/>
</dbReference>
<gene>
    <name evidence="3" type="ORF">AB5J57_18435</name>
</gene>
<evidence type="ECO:0000259" key="2">
    <source>
        <dbReference type="Pfam" id="PF01551"/>
    </source>
</evidence>
<dbReference type="InterPro" id="IPR011055">
    <property type="entry name" value="Dup_hybrid_motif"/>
</dbReference>
<dbReference type="PROSITE" id="PS51257">
    <property type="entry name" value="PROKAR_LIPOPROTEIN"/>
    <property type="match status" value="1"/>
</dbReference>
<keyword evidence="1" id="KW-0472">Membrane</keyword>
<feature type="domain" description="M23ase beta-sheet core" evidence="2">
    <location>
        <begin position="123"/>
        <end position="228"/>
    </location>
</feature>
<dbReference type="Gene3D" id="2.70.70.10">
    <property type="entry name" value="Glucose Permease (Domain IIA)"/>
    <property type="match status" value="1"/>
</dbReference>
<sequence length="279" mass="30069">MTQTLWKRHGLVLAAGAACILVNGQGIGPLWLVGLALLVTGLLMRMAMTRAQRPPGEEAPPLALDIPVNGRWTARNGPATKVPSHTHNLAQTYAIDLARRPAPEPVWLWPPTRRPESYPSFGEPLLAPANGQVVAATDGQRDHLTRTSLAGLLYVLPEGFIRSLGLPRHLLGNHVILDLGNGAYAVFAHLRRHSLKVGAGDQVTAGQQLAECGNSGNSSEPHLHFQLMDGPDITSARGLRFTWRYQDDDGHEHEGVPADNTCFAPVRTAADPSDPYAPS</sequence>
<keyword evidence="3" id="KW-0378">Hydrolase</keyword>
<dbReference type="EC" id="3.4.24.-" evidence="3"/>
<keyword evidence="1" id="KW-1133">Transmembrane helix</keyword>
<dbReference type="RefSeq" id="WP_369157181.1">
    <property type="nucleotide sequence ID" value="NZ_CP163429.1"/>
</dbReference>
<dbReference type="Pfam" id="PF01551">
    <property type="entry name" value="Peptidase_M23"/>
    <property type="match status" value="1"/>
</dbReference>
<dbReference type="PANTHER" id="PTHR21666">
    <property type="entry name" value="PEPTIDASE-RELATED"/>
    <property type="match status" value="1"/>
</dbReference>
<name>A0AB39LN68_9ACTN</name>
<dbReference type="GO" id="GO:0004222">
    <property type="term" value="F:metalloendopeptidase activity"/>
    <property type="evidence" value="ECO:0007669"/>
    <property type="project" value="TreeGrafter"/>
</dbReference>
<dbReference type="EMBL" id="CP163429">
    <property type="protein sequence ID" value="XDP95374.1"/>
    <property type="molecule type" value="Genomic_DNA"/>
</dbReference>
<dbReference type="InterPro" id="IPR016047">
    <property type="entry name" value="M23ase_b-sheet_dom"/>
</dbReference>
<keyword evidence="1" id="KW-0812">Transmembrane</keyword>
<evidence type="ECO:0000256" key="1">
    <source>
        <dbReference type="SAM" id="Phobius"/>
    </source>
</evidence>
<reference evidence="3" key="1">
    <citation type="submission" date="2024-07" db="EMBL/GenBank/DDBJ databases">
        <authorList>
            <person name="Yu S.T."/>
        </authorList>
    </citation>
    <scope>NUCLEOTIDE SEQUENCE</scope>
    <source>
        <strain evidence="3">R02</strain>
    </source>
</reference>
<proteinExistence type="predicted"/>
<dbReference type="SUPFAM" id="SSF51261">
    <property type="entry name" value="Duplicated hybrid motif"/>
    <property type="match status" value="1"/>
</dbReference>
<protein>
    <submittedName>
        <fullName evidence="3">M23 family metallopeptidase</fullName>
        <ecNumber evidence="3">3.4.24.-</ecNumber>
    </submittedName>
</protein>
<dbReference type="AlphaFoldDB" id="A0AB39LN68"/>
<feature type="transmembrane region" description="Helical" evidence="1">
    <location>
        <begin position="12"/>
        <end position="43"/>
    </location>
</feature>